<dbReference type="PANTHER" id="PTHR38104:SF1">
    <property type="entry name" value="ANTI-SIGMA-E FACTOR RSEA"/>
    <property type="match status" value="1"/>
</dbReference>
<dbReference type="eggNOG" id="COG3073">
    <property type="taxonomic scope" value="Bacteria"/>
</dbReference>
<comment type="similarity">
    <text evidence="1">Belongs to the RseA family.</text>
</comment>
<reference evidence="4 5" key="1">
    <citation type="journal article" date="2010" name="J. Bacteriol.">
        <title>Genome sequence of the oligotrophic marine Gammaproteobacterium HTCC2143, isolated from the Oregon Coast.</title>
        <authorList>
            <person name="Oh H.M."/>
            <person name="Kang I."/>
            <person name="Ferriera S."/>
            <person name="Giovannoni S.J."/>
            <person name="Cho J.C."/>
        </authorList>
    </citation>
    <scope>NUCLEOTIDE SEQUENCE [LARGE SCALE GENOMIC DNA]</scope>
    <source>
        <strain evidence="4 5">HTCC2143</strain>
    </source>
</reference>
<evidence type="ECO:0000313" key="5">
    <source>
        <dbReference type="Proteomes" id="UP000004931"/>
    </source>
</evidence>
<dbReference type="SUPFAM" id="SSF89069">
    <property type="entry name" value="N-terminal, cytoplasmic domain of anti-sigmaE factor RseA"/>
    <property type="match status" value="1"/>
</dbReference>
<organism evidence="4 5">
    <name type="scientific">marine gamma proteobacterium HTCC2143</name>
    <dbReference type="NCBI Taxonomy" id="247633"/>
    <lineage>
        <taxon>Bacteria</taxon>
        <taxon>Pseudomonadati</taxon>
        <taxon>Pseudomonadota</taxon>
        <taxon>Gammaproteobacteria</taxon>
        <taxon>Cellvibrionales</taxon>
        <taxon>Spongiibacteraceae</taxon>
        <taxon>BD1-7 clade</taxon>
    </lineage>
</organism>
<feature type="transmembrane region" description="Helical" evidence="2">
    <location>
        <begin position="106"/>
        <end position="126"/>
    </location>
</feature>
<keyword evidence="2" id="KW-1133">Transmembrane helix</keyword>
<dbReference type="PIRSF" id="PIRSF016938">
    <property type="entry name" value="RseA"/>
    <property type="match status" value="1"/>
</dbReference>
<comment type="subunit">
    <text evidence="1">Interacts 1:1 with ECF RNA polymerase sigma-E (RpoE); this inhibits the interaction of sigma-E with the RNA polymerase catalytic core and leads to a decreased expression of sigma-E-regulated genes. Interacts with RseB.</text>
</comment>
<gene>
    <name evidence="4" type="ORF">GP2143_08249</name>
</gene>
<keyword evidence="1" id="KW-0997">Cell inner membrane</keyword>
<dbReference type="CDD" id="cd16328">
    <property type="entry name" value="RseA_N"/>
    <property type="match status" value="1"/>
</dbReference>
<keyword evidence="1 2" id="KW-0472">Membrane</keyword>
<comment type="subcellular location">
    <subcellularLocation>
        <location evidence="1">Cell inner membrane</location>
    </subcellularLocation>
</comment>
<dbReference type="InterPro" id="IPR036147">
    <property type="entry name" value="Anti-sigma_E_RseA_N_sf"/>
</dbReference>
<dbReference type="EMBL" id="AAVT01000003">
    <property type="protein sequence ID" value="EAW31526.1"/>
    <property type="molecule type" value="Genomic_DNA"/>
</dbReference>
<evidence type="ECO:0000256" key="2">
    <source>
        <dbReference type="SAM" id="Phobius"/>
    </source>
</evidence>
<dbReference type="InterPro" id="IPR005572">
    <property type="entry name" value="Anti-sigma_E_RseA_N"/>
</dbReference>
<dbReference type="AlphaFoldDB" id="A0YCK7"/>
<dbReference type="STRING" id="247633.GP2143_08249"/>
<keyword evidence="5" id="KW-1185">Reference proteome</keyword>
<accession>A0YCK7</accession>
<feature type="domain" description="Anti sigma-E protein RseA N-terminal" evidence="3">
    <location>
        <begin position="6"/>
        <end position="81"/>
    </location>
</feature>
<dbReference type="Proteomes" id="UP000004931">
    <property type="component" value="Unassembled WGS sequence"/>
</dbReference>
<evidence type="ECO:0000259" key="3">
    <source>
        <dbReference type="Pfam" id="PF03872"/>
    </source>
</evidence>
<dbReference type="InterPro" id="IPR026279">
    <property type="entry name" value="RseA"/>
</dbReference>
<name>A0YCK7_9GAMM</name>
<keyword evidence="1" id="KW-1003">Cell membrane</keyword>
<dbReference type="GO" id="GO:0005886">
    <property type="term" value="C:plasma membrane"/>
    <property type="evidence" value="ECO:0007669"/>
    <property type="project" value="UniProtKB-SubCell"/>
</dbReference>
<protein>
    <recommendedName>
        <fullName evidence="1">Anti-sigma-E factor RseA</fullName>
    </recommendedName>
    <alternativeName>
        <fullName evidence="1">Regulator of SigE</fullName>
    </alternativeName>
    <alternativeName>
        <fullName evidence="1">Sigma-E anti-sigma factor RseA</fullName>
    </alternativeName>
    <alternativeName>
        <fullName evidence="1">Sigma-E factor negative regulatory protein</fullName>
    </alternativeName>
</protein>
<comment type="caution">
    <text evidence="4">The sequence shown here is derived from an EMBL/GenBank/DDBJ whole genome shotgun (WGS) entry which is preliminary data.</text>
</comment>
<dbReference type="InterPro" id="IPR052383">
    <property type="entry name" value="Anti-sigma-E_RseA-like"/>
</dbReference>
<comment type="function">
    <text evidence="1">An anti-sigma factor for extracytoplasmic function (ECF) sigma factor sigma-E (RpoE). ECF sigma factors are held in an inactive form by an anti-sigma factor until released by regulated intramembrane proteolysis (RIP). RIP occurs when an extracytoplasmic signal triggers a concerted proteolytic cascade to transmit information and elicit cellular responses. The membrane-spanning regulatory substrate protein is first cut periplasmically (site-1 protease, S1P, DegS), then within the membrane itself (site-2 protease, S2P, RseP), while cytoplasmic proteases finish degrading the anti-sigma factor, liberating sigma-E.</text>
</comment>
<proteinExistence type="inferred from homology"/>
<dbReference type="Gene3D" id="1.10.10.880">
    <property type="entry name" value="Anti sigma-E protein RseA, N-terminal domain"/>
    <property type="match status" value="1"/>
</dbReference>
<dbReference type="OrthoDB" id="5734981at2"/>
<keyword evidence="2" id="KW-0812">Transmembrane</keyword>
<evidence type="ECO:0000313" key="4">
    <source>
        <dbReference type="EMBL" id="EAW31526.1"/>
    </source>
</evidence>
<evidence type="ECO:0000256" key="1">
    <source>
        <dbReference type="PIRNR" id="PIRNR016938"/>
    </source>
</evidence>
<dbReference type="GO" id="GO:0016989">
    <property type="term" value="F:sigma factor antagonist activity"/>
    <property type="evidence" value="ECO:0007669"/>
    <property type="project" value="InterPro"/>
</dbReference>
<sequence length="225" mass="24607">MSDQLRESISALMDGEADELELRRIMSTDNDESVRSTWARYHLVREVMQDNDTGAYRHLDISSQVSMAIGHNNGRLSEEKIDQLESVVAQKVSDDQQKTIVWWRPMAGFAVAASVAMAVIVGVQTLETNATSELASGFPVASKAPMTSRVYPVAGASMQASGGASNAVRYQSSELPGDIAASRAAADLEARHRLERYMLRHTERAVLNNGQGMISFARVASFDKK</sequence>
<dbReference type="Pfam" id="PF03872">
    <property type="entry name" value="RseA_N"/>
    <property type="match status" value="1"/>
</dbReference>
<dbReference type="PANTHER" id="PTHR38104">
    <property type="match status" value="1"/>
</dbReference>